<organism evidence="1">
    <name type="scientific">Rhizophora mucronata</name>
    <name type="common">Asiatic mangrove</name>
    <dbReference type="NCBI Taxonomy" id="61149"/>
    <lineage>
        <taxon>Eukaryota</taxon>
        <taxon>Viridiplantae</taxon>
        <taxon>Streptophyta</taxon>
        <taxon>Embryophyta</taxon>
        <taxon>Tracheophyta</taxon>
        <taxon>Spermatophyta</taxon>
        <taxon>Magnoliopsida</taxon>
        <taxon>eudicotyledons</taxon>
        <taxon>Gunneridae</taxon>
        <taxon>Pentapetalae</taxon>
        <taxon>rosids</taxon>
        <taxon>fabids</taxon>
        <taxon>Malpighiales</taxon>
        <taxon>Rhizophoraceae</taxon>
        <taxon>Rhizophora</taxon>
    </lineage>
</organism>
<dbReference type="AlphaFoldDB" id="A0A2P2QXV6"/>
<proteinExistence type="predicted"/>
<sequence>MSIPVSDSIIYHRTNNKLWRRRR</sequence>
<protein>
    <submittedName>
        <fullName evidence="1">Uncharacterized protein</fullName>
    </submittedName>
</protein>
<reference evidence="1" key="1">
    <citation type="submission" date="2018-02" db="EMBL/GenBank/DDBJ databases">
        <title>Rhizophora mucronata_Transcriptome.</title>
        <authorList>
            <person name="Meera S.P."/>
            <person name="Sreeshan A."/>
            <person name="Augustine A."/>
        </authorList>
    </citation>
    <scope>NUCLEOTIDE SEQUENCE</scope>
    <source>
        <tissue evidence="1">Leaf</tissue>
    </source>
</reference>
<accession>A0A2P2QXV6</accession>
<dbReference type="EMBL" id="GGEC01091220">
    <property type="protein sequence ID" value="MBX71704.1"/>
    <property type="molecule type" value="Transcribed_RNA"/>
</dbReference>
<name>A0A2P2QXV6_RHIMU</name>
<evidence type="ECO:0000313" key="1">
    <source>
        <dbReference type="EMBL" id="MBX71704.1"/>
    </source>
</evidence>